<keyword evidence="3" id="KW-0482">Metalloprotease</keyword>
<dbReference type="EMBL" id="DXET01000227">
    <property type="protein sequence ID" value="HIX82339.1"/>
    <property type="molecule type" value="Genomic_DNA"/>
</dbReference>
<organism evidence="3 4">
    <name type="scientific">Candidatus Erysipelatoclostridium merdavium</name>
    <dbReference type="NCBI Taxonomy" id="2838566"/>
    <lineage>
        <taxon>Bacteria</taxon>
        <taxon>Bacillati</taxon>
        <taxon>Bacillota</taxon>
        <taxon>Erysipelotrichia</taxon>
        <taxon>Erysipelotrichales</taxon>
        <taxon>Erysipelotrichales incertae sedis</taxon>
    </lineage>
</organism>
<dbReference type="AlphaFoldDB" id="A0A9D1XN22"/>
<dbReference type="GO" id="GO:0008237">
    <property type="term" value="F:metallopeptidase activity"/>
    <property type="evidence" value="ECO:0007669"/>
    <property type="project" value="UniProtKB-KW"/>
</dbReference>
<feature type="transmembrane region" description="Helical" evidence="1">
    <location>
        <begin position="299"/>
        <end position="322"/>
    </location>
</feature>
<feature type="transmembrane region" description="Helical" evidence="1">
    <location>
        <begin position="137"/>
        <end position="156"/>
    </location>
</feature>
<evidence type="ECO:0000256" key="1">
    <source>
        <dbReference type="SAM" id="Phobius"/>
    </source>
</evidence>
<evidence type="ECO:0000313" key="3">
    <source>
        <dbReference type="EMBL" id="HIX82339.1"/>
    </source>
</evidence>
<feature type="transmembrane region" description="Helical" evidence="1">
    <location>
        <begin position="334"/>
        <end position="353"/>
    </location>
</feature>
<reference evidence="3" key="2">
    <citation type="submission" date="2021-04" db="EMBL/GenBank/DDBJ databases">
        <authorList>
            <person name="Gilroy R."/>
        </authorList>
    </citation>
    <scope>NUCLEOTIDE SEQUENCE</scope>
    <source>
        <strain evidence="3">ChiGjej1B1-14440</strain>
    </source>
</reference>
<sequence length="407" mass="45724">MEKRCQNCGQPIDPNARFCRYCGHENVVEEKKVQYCFRCGKPYTGNVAFCSGCGARLNNYPNNNGENILKKGLDNFTSTINSMTGEQGKVEIKLKELFSEVFKKHTVEEREEMFISGTKYTTPRESQMVSSWPKPWLYSRVFIMFLIVFIALFVMVNNFYNTNAIPGAIFIGALMVPFSALIFFWEVNVPRNISIFDVITMFFVGGALSLICTLILYEIIRVEQLDYLGAILVGIVEEVGKIAVVVFYVSRKNTKYILNGMLIGACVGAGFAVFETAGYAFNAFVGSGGQTSVMLDILWLRSILSFGCHITWTAIAGVGLIVAKKEEQLNSNHILNGQFLKFLLLAIVLHAIWDMPITFGSEIYLVQWVLTFIAIVTVLVLLNAGLRQVSQYAKLAREKELQEIKNQ</sequence>
<feature type="transmembrane region" description="Helical" evidence="1">
    <location>
        <begin position="194"/>
        <end position="217"/>
    </location>
</feature>
<dbReference type="Pfam" id="PF13240">
    <property type="entry name" value="Zn_Ribbon_1"/>
    <property type="match status" value="1"/>
</dbReference>
<feature type="domain" description="Zinc-ribbon" evidence="2">
    <location>
        <begin position="5"/>
        <end position="25"/>
    </location>
</feature>
<feature type="transmembrane region" description="Helical" evidence="1">
    <location>
        <begin position="365"/>
        <end position="386"/>
    </location>
</feature>
<accession>A0A9D1XN22</accession>
<gene>
    <name evidence="3" type="ORF">H9980_10285</name>
</gene>
<feature type="transmembrane region" description="Helical" evidence="1">
    <location>
        <begin position="256"/>
        <end position="279"/>
    </location>
</feature>
<dbReference type="PANTHER" id="PTHR36844:SF1">
    <property type="entry name" value="PROTEASE PRSW"/>
    <property type="match status" value="1"/>
</dbReference>
<reference evidence="3" key="1">
    <citation type="journal article" date="2021" name="PeerJ">
        <title>Extensive microbial diversity within the chicken gut microbiome revealed by metagenomics and culture.</title>
        <authorList>
            <person name="Gilroy R."/>
            <person name="Ravi A."/>
            <person name="Getino M."/>
            <person name="Pursley I."/>
            <person name="Horton D.L."/>
            <person name="Alikhan N.F."/>
            <person name="Baker D."/>
            <person name="Gharbi K."/>
            <person name="Hall N."/>
            <person name="Watson M."/>
            <person name="Adriaenssens E.M."/>
            <person name="Foster-Nyarko E."/>
            <person name="Jarju S."/>
            <person name="Secka A."/>
            <person name="Antonio M."/>
            <person name="Oren A."/>
            <person name="Chaudhuri R.R."/>
            <person name="La Ragione R."/>
            <person name="Hildebrand F."/>
            <person name="Pallen M.J."/>
        </authorList>
    </citation>
    <scope>NUCLEOTIDE SEQUENCE</scope>
    <source>
        <strain evidence="3">ChiGjej1B1-14440</strain>
    </source>
</reference>
<dbReference type="Pfam" id="PF13367">
    <property type="entry name" value="PrsW-protease"/>
    <property type="match status" value="1"/>
</dbReference>
<name>A0A9D1XN22_9FIRM</name>
<keyword evidence="1" id="KW-0472">Membrane</keyword>
<dbReference type="Proteomes" id="UP000886724">
    <property type="component" value="Unassembled WGS sequence"/>
</dbReference>
<proteinExistence type="predicted"/>
<feature type="transmembrane region" description="Helical" evidence="1">
    <location>
        <begin position="229"/>
        <end position="249"/>
    </location>
</feature>
<keyword evidence="3" id="KW-0378">Hydrolase</keyword>
<keyword evidence="3" id="KW-0645">Protease</keyword>
<dbReference type="InterPro" id="IPR026870">
    <property type="entry name" value="Zinc_ribbon_dom"/>
</dbReference>
<evidence type="ECO:0000313" key="4">
    <source>
        <dbReference type="Proteomes" id="UP000886724"/>
    </source>
</evidence>
<protein>
    <submittedName>
        <fullName evidence="3">PrsW family intramembrane metalloprotease</fullName>
    </submittedName>
</protein>
<feature type="transmembrane region" description="Helical" evidence="1">
    <location>
        <begin position="168"/>
        <end position="187"/>
    </location>
</feature>
<keyword evidence="1" id="KW-0812">Transmembrane</keyword>
<comment type="caution">
    <text evidence="3">The sequence shown here is derived from an EMBL/GenBank/DDBJ whole genome shotgun (WGS) entry which is preliminary data.</text>
</comment>
<evidence type="ECO:0000259" key="2">
    <source>
        <dbReference type="Pfam" id="PF13240"/>
    </source>
</evidence>
<dbReference type="InterPro" id="IPR026898">
    <property type="entry name" value="PrsW"/>
</dbReference>
<dbReference type="PANTHER" id="PTHR36844">
    <property type="entry name" value="PROTEASE PRSW"/>
    <property type="match status" value="1"/>
</dbReference>
<keyword evidence="1" id="KW-1133">Transmembrane helix</keyword>